<gene>
    <name evidence="2" type="ORF">EB796_022289</name>
</gene>
<dbReference type="SMART" id="SM00516">
    <property type="entry name" value="SEC14"/>
    <property type="match status" value="1"/>
</dbReference>
<dbReference type="PROSITE" id="PS50191">
    <property type="entry name" value="CRAL_TRIO"/>
    <property type="match status" value="1"/>
</dbReference>
<dbReference type="Pfam" id="PF00650">
    <property type="entry name" value="CRAL_TRIO"/>
    <property type="match status" value="1"/>
</dbReference>
<dbReference type="InterPro" id="IPR011074">
    <property type="entry name" value="CRAL/TRIO_N_dom"/>
</dbReference>
<dbReference type="SUPFAM" id="SSF46938">
    <property type="entry name" value="CRAL/TRIO N-terminal domain"/>
    <property type="match status" value="1"/>
</dbReference>
<dbReference type="PRINTS" id="PR00180">
    <property type="entry name" value="CRETINALDHBP"/>
</dbReference>
<protein>
    <submittedName>
        <fullName evidence="2">TTPAL</fullName>
    </submittedName>
</protein>
<organism evidence="2 3">
    <name type="scientific">Bugula neritina</name>
    <name type="common">Brown bryozoan</name>
    <name type="synonym">Sertularia neritina</name>
    <dbReference type="NCBI Taxonomy" id="10212"/>
    <lineage>
        <taxon>Eukaryota</taxon>
        <taxon>Metazoa</taxon>
        <taxon>Spiralia</taxon>
        <taxon>Lophotrochozoa</taxon>
        <taxon>Bryozoa</taxon>
        <taxon>Gymnolaemata</taxon>
        <taxon>Cheilostomatida</taxon>
        <taxon>Flustrina</taxon>
        <taxon>Buguloidea</taxon>
        <taxon>Bugulidae</taxon>
        <taxon>Bugula</taxon>
    </lineage>
</organism>
<proteinExistence type="predicted"/>
<dbReference type="CDD" id="cd00170">
    <property type="entry name" value="SEC14"/>
    <property type="match status" value="1"/>
</dbReference>
<keyword evidence="3" id="KW-1185">Reference proteome</keyword>
<dbReference type="Gene3D" id="1.20.5.1200">
    <property type="entry name" value="Alpha-tocopherol transfer"/>
    <property type="match status" value="1"/>
</dbReference>
<sequence>MSSLSETLQEKAKNELGEKVEWRDRDIQALRDLLKSDLALHCPLEDDNFLLMFLRARKFDYENAAKLVRRYYEVRIEYPDFYKKYRPSFAKENYEKGMYLKLPKSKETDPVPLLVRLALWDPSTAGIDDVIRANIMQVEKVIRSEEVQVNGIVMLMDVNQLTWAHAKSMNPFVAKRTMAILQHAMPCRVKGIHYVNVPHFFEYVFAMVKQFMSDKLKSRIHIHSSPEYLKEHFSLDVLPESLGGTLVTEPYVKSWAEEMANSEDEFISRERYGIKRVETVADNSHKQADAAGGITGTFKKLNCD</sequence>
<dbReference type="SMART" id="SM01100">
    <property type="entry name" value="CRAL_TRIO_N"/>
    <property type="match status" value="1"/>
</dbReference>
<comment type="caution">
    <text evidence="2">The sequence shown here is derived from an EMBL/GenBank/DDBJ whole genome shotgun (WGS) entry which is preliminary data.</text>
</comment>
<accession>A0A7J7IZR4</accession>
<evidence type="ECO:0000313" key="2">
    <source>
        <dbReference type="EMBL" id="KAF6019399.1"/>
    </source>
</evidence>
<dbReference type="InterPro" id="IPR036865">
    <property type="entry name" value="CRAL-TRIO_dom_sf"/>
</dbReference>
<dbReference type="Proteomes" id="UP000593567">
    <property type="component" value="Unassembled WGS sequence"/>
</dbReference>
<dbReference type="InterPro" id="IPR036273">
    <property type="entry name" value="CRAL/TRIO_N_dom_sf"/>
</dbReference>
<dbReference type="OrthoDB" id="75724at2759"/>
<evidence type="ECO:0000313" key="3">
    <source>
        <dbReference type="Proteomes" id="UP000593567"/>
    </source>
</evidence>
<dbReference type="Gene3D" id="3.40.525.10">
    <property type="entry name" value="CRAL-TRIO lipid binding domain"/>
    <property type="match status" value="1"/>
</dbReference>
<feature type="domain" description="CRAL-TRIO" evidence="1">
    <location>
        <begin position="87"/>
        <end position="250"/>
    </location>
</feature>
<dbReference type="SUPFAM" id="SSF52087">
    <property type="entry name" value="CRAL/TRIO domain"/>
    <property type="match status" value="1"/>
</dbReference>
<dbReference type="GO" id="GO:0016020">
    <property type="term" value="C:membrane"/>
    <property type="evidence" value="ECO:0007669"/>
    <property type="project" value="TreeGrafter"/>
</dbReference>
<dbReference type="InterPro" id="IPR001251">
    <property type="entry name" value="CRAL-TRIO_dom"/>
</dbReference>
<dbReference type="GO" id="GO:1902936">
    <property type="term" value="F:phosphatidylinositol bisphosphate binding"/>
    <property type="evidence" value="ECO:0007669"/>
    <property type="project" value="TreeGrafter"/>
</dbReference>
<dbReference type="Pfam" id="PF03765">
    <property type="entry name" value="CRAL_TRIO_N"/>
    <property type="match status" value="1"/>
</dbReference>
<name>A0A7J7IZR4_BUGNE</name>
<dbReference type="EMBL" id="VXIV02003233">
    <property type="protein sequence ID" value="KAF6019399.1"/>
    <property type="molecule type" value="Genomic_DNA"/>
</dbReference>
<dbReference type="AlphaFoldDB" id="A0A7J7IZR4"/>
<dbReference type="PANTHER" id="PTHR10174">
    <property type="entry name" value="ALPHA-TOCOPHEROL TRANSFER PROTEIN-RELATED"/>
    <property type="match status" value="1"/>
</dbReference>
<evidence type="ECO:0000259" key="1">
    <source>
        <dbReference type="PROSITE" id="PS50191"/>
    </source>
</evidence>
<dbReference type="PANTHER" id="PTHR10174:SF130">
    <property type="entry name" value="ALPHA-TOCOPHEROL TRANSFER PROTEIN-LIKE"/>
    <property type="match status" value="1"/>
</dbReference>
<reference evidence="2" key="1">
    <citation type="submission" date="2020-06" db="EMBL/GenBank/DDBJ databases">
        <title>Draft genome of Bugula neritina, a colonial animal packing powerful symbionts and potential medicines.</title>
        <authorList>
            <person name="Rayko M."/>
        </authorList>
    </citation>
    <scope>NUCLEOTIDE SEQUENCE [LARGE SCALE GENOMIC DNA]</scope>
    <source>
        <strain evidence="2">Kwan_BN1</strain>
    </source>
</reference>
<dbReference type="Gene3D" id="1.10.8.20">
    <property type="entry name" value="N-terminal domain of phosphatidylinositol transfer protein sec14p"/>
    <property type="match status" value="1"/>
</dbReference>